<dbReference type="RefSeq" id="WP_245901155.1">
    <property type="nucleotide sequence ID" value="NZ_PVNH01000014.1"/>
</dbReference>
<organism evidence="3 4">
    <name type="scientific">Prauserella shujinwangii</name>
    <dbReference type="NCBI Taxonomy" id="1453103"/>
    <lineage>
        <taxon>Bacteria</taxon>
        <taxon>Bacillati</taxon>
        <taxon>Actinomycetota</taxon>
        <taxon>Actinomycetes</taxon>
        <taxon>Pseudonocardiales</taxon>
        <taxon>Pseudonocardiaceae</taxon>
        <taxon>Prauserella</taxon>
    </lineage>
</organism>
<keyword evidence="4" id="KW-1185">Reference proteome</keyword>
<proteinExistence type="predicted"/>
<evidence type="ECO:0000313" key="4">
    <source>
        <dbReference type="Proteomes" id="UP000238362"/>
    </source>
</evidence>
<accession>A0A2T0LLC7</accession>
<dbReference type="AlphaFoldDB" id="A0A2T0LLC7"/>
<comment type="caution">
    <text evidence="3">The sequence shown here is derived from an EMBL/GenBank/DDBJ whole genome shotgun (WGS) entry which is preliminary data.</text>
</comment>
<gene>
    <name evidence="3" type="ORF">B0I33_114155</name>
</gene>
<dbReference type="InterPro" id="IPR025889">
    <property type="entry name" value="GSP17M-like_dom"/>
</dbReference>
<keyword evidence="1" id="KW-0812">Transmembrane</keyword>
<dbReference type="Pfam" id="PF11181">
    <property type="entry name" value="YflT"/>
    <property type="match status" value="1"/>
</dbReference>
<feature type="transmembrane region" description="Helical" evidence="1">
    <location>
        <begin position="75"/>
        <end position="96"/>
    </location>
</feature>
<keyword evidence="1" id="KW-1133">Transmembrane helix</keyword>
<sequence>MSTNHDAPQRTEGTARAEAHEVVGSYRSYAEAERAVDYLSDHDFPVRRTMLVGRGLEMVERITGRYTYWSAAGRGAATGAVVGALFGWLFGLFGWVEPVVGYLLLALYGAVFGAVVGAVIGALFGVAAHAATRGRRDFSSVPGFRARSYDLLVDTEVADQARQVLTREDAPGTG</sequence>
<keyword evidence="1" id="KW-0472">Membrane</keyword>
<protein>
    <recommendedName>
        <fullName evidence="2">General stress protein 17M-like domain-containing protein</fullName>
    </recommendedName>
</protein>
<reference evidence="3 4" key="1">
    <citation type="submission" date="2018-03" db="EMBL/GenBank/DDBJ databases">
        <title>Genomic Encyclopedia of Type Strains, Phase III (KMG-III): the genomes of soil and plant-associated and newly described type strains.</title>
        <authorList>
            <person name="Whitman W."/>
        </authorList>
    </citation>
    <scope>NUCLEOTIDE SEQUENCE [LARGE SCALE GENOMIC DNA]</scope>
    <source>
        <strain evidence="3 4">CGMCC 4.7125</strain>
    </source>
</reference>
<evidence type="ECO:0000256" key="1">
    <source>
        <dbReference type="SAM" id="Phobius"/>
    </source>
</evidence>
<dbReference type="EMBL" id="PVNH01000014">
    <property type="protein sequence ID" value="PRX43694.1"/>
    <property type="molecule type" value="Genomic_DNA"/>
</dbReference>
<feature type="domain" description="General stress protein 17M-like" evidence="2">
    <location>
        <begin position="21"/>
        <end position="95"/>
    </location>
</feature>
<evidence type="ECO:0000259" key="2">
    <source>
        <dbReference type="Pfam" id="PF11181"/>
    </source>
</evidence>
<evidence type="ECO:0000313" key="3">
    <source>
        <dbReference type="EMBL" id="PRX43694.1"/>
    </source>
</evidence>
<name>A0A2T0LLC7_9PSEU</name>
<dbReference type="Proteomes" id="UP000238362">
    <property type="component" value="Unassembled WGS sequence"/>
</dbReference>
<feature type="transmembrane region" description="Helical" evidence="1">
    <location>
        <begin position="102"/>
        <end position="126"/>
    </location>
</feature>